<keyword evidence="2" id="KW-1185">Reference proteome</keyword>
<protein>
    <submittedName>
        <fullName evidence="1">Uncharacterized protein</fullName>
    </submittedName>
</protein>
<dbReference type="Proteomes" id="UP000077248">
    <property type="component" value="Unassembled WGS sequence"/>
</dbReference>
<sequence>MAVNARSLSGGPSFFDFSGELRNAIYEHFIDLEPSVQDAINLACVHKQIHSEFGTLFTLRDSIRLETAQELDDFLNYFFVRYPTPALKDIPCHVEVVMWCGFRYSFDLLPAISVLRQYPLLEITWFERHAICGVDGNFISHSDDLNFLKSFFEEMDAQHFKNLLAVNIITRTIANITGLSIIMEKGFPIQTVKEWGRTLCGFDVKIGRTDGLTRVLSNFNSVDDF</sequence>
<gene>
    <name evidence="1" type="ORF">CC77DRAFT_1067832</name>
</gene>
<organism evidence="1 2">
    <name type="scientific">Alternaria alternata</name>
    <name type="common">Alternaria rot fungus</name>
    <name type="synonym">Torula alternata</name>
    <dbReference type="NCBI Taxonomy" id="5599"/>
    <lineage>
        <taxon>Eukaryota</taxon>
        <taxon>Fungi</taxon>
        <taxon>Dikarya</taxon>
        <taxon>Ascomycota</taxon>
        <taxon>Pezizomycotina</taxon>
        <taxon>Dothideomycetes</taxon>
        <taxon>Pleosporomycetidae</taxon>
        <taxon>Pleosporales</taxon>
        <taxon>Pleosporineae</taxon>
        <taxon>Pleosporaceae</taxon>
        <taxon>Alternaria</taxon>
        <taxon>Alternaria sect. Alternaria</taxon>
        <taxon>Alternaria alternata complex</taxon>
    </lineage>
</organism>
<name>A0A177D373_ALTAL</name>
<dbReference type="EMBL" id="KV441510">
    <property type="protein sequence ID" value="OAG13489.1"/>
    <property type="molecule type" value="Genomic_DNA"/>
</dbReference>
<dbReference type="AlphaFoldDB" id="A0A177D373"/>
<dbReference type="KEGG" id="aalt:CC77DRAFT_1067832"/>
<reference evidence="1 2" key="1">
    <citation type="submission" date="2016-05" db="EMBL/GenBank/DDBJ databases">
        <title>Comparative analysis of secretome profiles of manganese(II)-oxidizing ascomycete fungi.</title>
        <authorList>
            <consortium name="DOE Joint Genome Institute"/>
            <person name="Zeiner C.A."/>
            <person name="Purvine S.O."/>
            <person name="Zink E.M."/>
            <person name="Wu S."/>
            <person name="Pasa-Tolic L."/>
            <person name="Chaput D.L."/>
            <person name="Haridas S."/>
            <person name="Grigoriev I.V."/>
            <person name="Santelli C.M."/>
            <person name="Hansel C.M."/>
        </authorList>
    </citation>
    <scope>NUCLEOTIDE SEQUENCE [LARGE SCALE GENOMIC DNA]</scope>
    <source>
        <strain evidence="1 2">SRC1lrK2f</strain>
    </source>
</reference>
<dbReference type="GeneID" id="29114633"/>
<accession>A0A177D373</accession>
<evidence type="ECO:0000313" key="1">
    <source>
        <dbReference type="EMBL" id="OAG13489.1"/>
    </source>
</evidence>
<evidence type="ECO:0000313" key="2">
    <source>
        <dbReference type="Proteomes" id="UP000077248"/>
    </source>
</evidence>
<proteinExistence type="predicted"/>
<dbReference type="RefSeq" id="XP_018378910.1">
    <property type="nucleotide sequence ID" value="XM_018529039.1"/>
</dbReference>
<dbReference type="VEuPathDB" id="FungiDB:CC77DRAFT_1067832"/>